<dbReference type="Proteomes" id="UP001157418">
    <property type="component" value="Unassembled WGS sequence"/>
</dbReference>
<evidence type="ECO:0000313" key="2">
    <source>
        <dbReference type="EMBL" id="CAH1438375.1"/>
    </source>
</evidence>
<organism evidence="2 3">
    <name type="scientific">Lactuca virosa</name>
    <dbReference type="NCBI Taxonomy" id="75947"/>
    <lineage>
        <taxon>Eukaryota</taxon>
        <taxon>Viridiplantae</taxon>
        <taxon>Streptophyta</taxon>
        <taxon>Embryophyta</taxon>
        <taxon>Tracheophyta</taxon>
        <taxon>Spermatophyta</taxon>
        <taxon>Magnoliopsida</taxon>
        <taxon>eudicotyledons</taxon>
        <taxon>Gunneridae</taxon>
        <taxon>Pentapetalae</taxon>
        <taxon>asterids</taxon>
        <taxon>campanulids</taxon>
        <taxon>Asterales</taxon>
        <taxon>Asteraceae</taxon>
        <taxon>Cichorioideae</taxon>
        <taxon>Cichorieae</taxon>
        <taxon>Lactucinae</taxon>
        <taxon>Lactuca</taxon>
    </lineage>
</organism>
<feature type="compositionally biased region" description="Polar residues" evidence="1">
    <location>
        <begin position="56"/>
        <end position="76"/>
    </location>
</feature>
<comment type="caution">
    <text evidence="2">The sequence shown here is derived from an EMBL/GenBank/DDBJ whole genome shotgun (WGS) entry which is preliminary data.</text>
</comment>
<dbReference type="EMBL" id="CAKMRJ010004445">
    <property type="protein sequence ID" value="CAH1438375.1"/>
    <property type="molecule type" value="Genomic_DNA"/>
</dbReference>
<gene>
    <name evidence="2" type="ORF">LVIROSA_LOCUS24640</name>
</gene>
<dbReference type="AlphaFoldDB" id="A0AAU9NL37"/>
<feature type="region of interest" description="Disordered" evidence="1">
    <location>
        <begin position="32"/>
        <end position="97"/>
    </location>
</feature>
<proteinExistence type="predicted"/>
<evidence type="ECO:0000256" key="1">
    <source>
        <dbReference type="SAM" id="MobiDB-lite"/>
    </source>
</evidence>
<accession>A0AAU9NL37</accession>
<reference evidence="2 3" key="1">
    <citation type="submission" date="2022-01" db="EMBL/GenBank/DDBJ databases">
        <authorList>
            <person name="Xiong W."/>
            <person name="Schranz E."/>
        </authorList>
    </citation>
    <scope>NUCLEOTIDE SEQUENCE [LARGE SCALE GENOMIC DNA]</scope>
</reference>
<protein>
    <submittedName>
        <fullName evidence="2">Uncharacterized protein</fullName>
    </submittedName>
</protein>
<evidence type="ECO:0000313" key="3">
    <source>
        <dbReference type="Proteomes" id="UP001157418"/>
    </source>
</evidence>
<name>A0AAU9NL37_9ASTR</name>
<sequence length="97" mass="10736">MHIPCIFFPISLTKMSQGGVRRHQRRLSQSVFDFPDDVLQPPPVADNDSSDKELRNANSASKVPEQQHSTRPTLDASTHLKEKGVASSLPPTSQKKS</sequence>
<keyword evidence="3" id="KW-1185">Reference proteome</keyword>